<dbReference type="OrthoDB" id="9800607at2"/>
<dbReference type="EMBL" id="OBEG01000001">
    <property type="protein sequence ID" value="SNY76634.1"/>
    <property type="molecule type" value="Genomic_DNA"/>
</dbReference>
<dbReference type="Gene3D" id="3.60.15.10">
    <property type="entry name" value="Ribonuclease Z/Hydroxyacylglutathione hydrolase-like"/>
    <property type="match status" value="1"/>
</dbReference>
<accession>A0A285KVF0</accession>
<protein>
    <recommendedName>
        <fullName evidence="1">ODP domain-containing protein</fullName>
    </recommendedName>
</protein>
<dbReference type="InterPro" id="IPR036866">
    <property type="entry name" value="RibonucZ/Hydroxyglut_hydro"/>
</dbReference>
<dbReference type="Pfam" id="PF19583">
    <property type="entry name" value="ODP"/>
    <property type="match status" value="1"/>
</dbReference>
<dbReference type="SUPFAM" id="SSF56281">
    <property type="entry name" value="Metallo-hydrolase/oxidoreductase"/>
    <property type="match status" value="1"/>
</dbReference>
<organism evidence="2 3">
    <name type="scientific">Nocardia amikacinitolerans</name>
    <dbReference type="NCBI Taxonomy" id="756689"/>
    <lineage>
        <taxon>Bacteria</taxon>
        <taxon>Bacillati</taxon>
        <taxon>Actinomycetota</taxon>
        <taxon>Actinomycetes</taxon>
        <taxon>Mycobacteriales</taxon>
        <taxon>Nocardiaceae</taxon>
        <taxon>Nocardia</taxon>
    </lineage>
</organism>
<feature type="domain" description="ODP" evidence="1">
    <location>
        <begin position="29"/>
        <end position="214"/>
    </location>
</feature>
<evidence type="ECO:0000313" key="3">
    <source>
        <dbReference type="Proteomes" id="UP000219565"/>
    </source>
</evidence>
<evidence type="ECO:0000313" key="2">
    <source>
        <dbReference type="EMBL" id="SNY76634.1"/>
    </source>
</evidence>
<gene>
    <name evidence="2" type="ORF">SAMN04244553_0772</name>
</gene>
<evidence type="ECO:0000259" key="1">
    <source>
        <dbReference type="Pfam" id="PF19583"/>
    </source>
</evidence>
<reference evidence="2 3" key="1">
    <citation type="submission" date="2017-09" db="EMBL/GenBank/DDBJ databases">
        <authorList>
            <person name="Ehlers B."/>
            <person name="Leendertz F.H."/>
        </authorList>
    </citation>
    <scope>NUCLEOTIDE SEQUENCE [LARGE SCALE GENOMIC DNA]</scope>
    <source>
        <strain evidence="2 3">DSM 45537</strain>
    </source>
</reference>
<name>A0A285KVF0_9NOCA</name>
<keyword evidence="3" id="KW-1185">Reference proteome</keyword>
<proteinExistence type="predicted"/>
<sequence>MQTHTDEIADGIYRISTYMPEIGPTGFTFNQFFVDADEPLLFHTGMRALFPVVSAAIARIRPVEQLRWITFGHVEADECGSMNHFLAAAPRAQVAHGVLGCMVSIDDMADRPPRRLADGEVIDLGNRRVQHLDTPHAPHNWEARVLYEQTTGVLFCGDLMTQLGNGPALTGADLVEPATVAEDVFHATSLGPAVPTALHRLAQLRPTTLAIMHGSSFSGDCATALRDLATVYEDRLNESGPEGRPQGPESPT</sequence>
<dbReference type="STRING" id="1379680.GCA_001612615_00243"/>
<dbReference type="AlphaFoldDB" id="A0A285KVF0"/>
<dbReference type="Proteomes" id="UP000219565">
    <property type="component" value="Unassembled WGS sequence"/>
</dbReference>
<dbReference type="InterPro" id="IPR045761">
    <property type="entry name" value="ODP_dom"/>
</dbReference>
<dbReference type="RefSeq" id="WP_097243650.1">
    <property type="nucleotide sequence ID" value="NZ_JAMTCV010000002.1"/>
</dbReference>